<dbReference type="InterPro" id="IPR036866">
    <property type="entry name" value="RibonucZ/Hydroxyglut_hydro"/>
</dbReference>
<gene>
    <name evidence="1" type="ORF">SAMN02745823_02507</name>
</gene>
<dbReference type="SUPFAM" id="SSF56281">
    <property type="entry name" value="Metallo-hydrolase/oxidoreductase"/>
    <property type="match status" value="1"/>
</dbReference>
<dbReference type="Gene3D" id="3.60.15.10">
    <property type="entry name" value="Ribonuclease Z/Hydroxyacylglutathione hydrolase-like"/>
    <property type="match status" value="1"/>
</dbReference>
<dbReference type="OrthoDB" id="36975at2"/>
<reference evidence="1 2" key="1">
    <citation type="submission" date="2016-11" db="EMBL/GenBank/DDBJ databases">
        <authorList>
            <person name="Jaros S."/>
            <person name="Januszkiewicz K."/>
            <person name="Wedrychowicz H."/>
        </authorList>
    </citation>
    <scope>NUCLEOTIDE SEQUENCE [LARGE SCALE GENOMIC DNA]</scope>
    <source>
        <strain evidence="1 2">DSM 10068</strain>
    </source>
</reference>
<evidence type="ECO:0000313" key="1">
    <source>
        <dbReference type="EMBL" id="SHI11098.1"/>
    </source>
</evidence>
<dbReference type="AlphaFoldDB" id="A0A1M5YGW4"/>
<sequence>MSGKIGAEVWYLFHSGFAVKIGGRFLIFDYYNTTASGRLRGLEGGVVDPKELAGSRVTVFASHVHADHYVPSVLKWAREVPDIRYVLSFDIDASGAPGVVKAYPGQTYGVDGMTVRTLRSTDEGVAFIVEAEGIKIYHAGDLNWWHWEGEPDEENAAMGAAYKKEIDKLRGETFDLAFVPVDPRLGNEYLWGLDYFMKTVGATAVFPMHFGDDHSIFDRLDRDPAAKDYRNRLVRITRRGEKFAL</sequence>
<dbReference type="Proteomes" id="UP000183995">
    <property type="component" value="Unassembled WGS sequence"/>
</dbReference>
<dbReference type="RefSeq" id="WP_073079505.1">
    <property type="nucleotide sequence ID" value="NZ_FQXV01000008.1"/>
</dbReference>
<dbReference type="EMBL" id="FQXV01000008">
    <property type="protein sequence ID" value="SHI11098.1"/>
    <property type="molecule type" value="Genomic_DNA"/>
</dbReference>
<accession>A0A1M5YGW4</accession>
<proteinExistence type="predicted"/>
<protein>
    <submittedName>
        <fullName evidence="1">L-ascorbate metabolism protein UlaG, beta-lactamase superfamily</fullName>
    </submittedName>
</protein>
<name>A0A1M5YGW4_9FIRM</name>
<evidence type="ECO:0000313" key="2">
    <source>
        <dbReference type="Proteomes" id="UP000183995"/>
    </source>
</evidence>
<dbReference type="Pfam" id="PF13483">
    <property type="entry name" value="Lactamase_B_3"/>
    <property type="match status" value="1"/>
</dbReference>
<keyword evidence="2" id="KW-1185">Reference proteome</keyword>
<organism evidence="1 2">
    <name type="scientific">Sporobacter termitidis DSM 10068</name>
    <dbReference type="NCBI Taxonomy" id="1123282"/>
    <lineage>
        <taxon>Bacteria</taxon>
        <taxon>Bacillati</taxon>
        <taxon>Bacillota</taxon>
        <taxon>Clostridia</taxon>
        <taxon>Eubacteriales</taxon>
        <taxon>Oscillospiraceae</taxon>
        <taxon>Sporobacter</taxon>
    </lineage>
</organism>
<dbReference type="STRING" id="1123282.SAMN02745823_02507"/>
<dbReference type="PANTHER" id="PTHR42967:SF1">
    <property type="entry name" value="MBL FOLD METALLO-HYDROLASE"/>
    <property type="match status" value="1"/>
</dbReference>
<dbReference type="PANTHER" id="PTHR42967">
    <property type="entry name" value="METAL DEPENDENT HYDROLASE"/>
    <property type="match status" value="1"/>
</dbReference>